<protein>
    <submittedName>
        <fullName evidence="4">MA2A1-like protein</fullName>
    </submittedName>
</protein>
<dbReference type="PANTHER" id="PTHR11607:SF3">
    <property type="entry name" value="LYSOSOMAL ALPHA-MANNOSIDASE"/>
    <property type="match status" value="1"/>
</dbReference>
<dbReference type="InterPro" id="IPR037094">
    <property type="entry name" value="Glyco_hydro_38_cen_sf"/>
</dbReference>
<gene>
    <name evidence="4" type="ORF">MAR_007331</name>
</gene>
<dbReference type="PANTHER" id="PTHR11607">
    <property type="entry name" value="ALPHA-MANNOSIDASE"/>
    <property type="match status" value="1"/>
</dbReference>
<dbReference type="Gene3D" id="3.20.110.10">
    <property type="entry name" value="Glycoside hydrolase 38, N terminal domain"/>
    <property type="match status" value="1"/>
</dbReference>
<feature type="domain" description="Glycoside hydrolase family 38 N-terminal" evidence="3">
    <location>
        <begin position="123"/>
        <end position="439"/>
    </location>
</feature>
<evidence type="ECO:0000313" key="5">
    <source>
        <dbReference type="Proteomes" id="UP001164746"/>
    </source>
</evidence>
<reference evidence="4" key="1">
    <citation type="submission" date="2022-11" db="EMBL/GenBank/DDBJ databases">
        <title>Centuries of genome instability and evolution in soft-shell clam transmissible cancer (bioRxiv).</title>
        <authorList>
            <person name="Hart S.F.M."/>
            <person name="Yonemitsu M.A."/>
            <person name="Giersch R.M."/>
            <person name="Beal B.F."/>
            <person name="Arriagada G."/>
            <person name="Davis B.W."/>
            <person name="Ostrander E.A."/>
            <person name="Goff S.P."/>
            <person name="Metzger M.J."/>
        </authorList>
    </citation>
    <scope>NUCLEOTIDE SEQUENCE</scope>
    <source>
        <strain evidence="4">MELC-2E11</strain>
        <tissue evidence="4">Siphon/mantle</tissue>
    </source>
</reference>
<name>A0ABY7DDR2_MYAAR</name>
<dbReference type="Pfam" id="PF01074">
    <property type="entry name" value="Glyco_hydro_38N"/>
    <property type="match status" value="1"/>
</dbReference>
<keyword evidence="1" id="KW-0378">Hydrolase</keyword>
<organism evidence="4 5">
    <name type="scientific">Mya arenaria</name>
    <name type="common">Soft-shell clam</name>
    <dbReference type="NCBI Taxonomy" id="6604"/>
    <lineage>
        <taxon>Eukaryota</taxon>
        <taxon>Metazoa</taxon>
        <taxon>Spiralia</taxon>
        <taxon>Lophotrochozoa</taxon>
        <taxon>Mollusca</taxon>
        <taxon>Bivalvia</taxon>
        <taxon>Autobranchia</taxon>
        <taxon>Heteroconchia</taxon>
        <taxon>Euheterodonta</taxon>
        <taxon>Imparidentia</taxon>
        <taxon>Neoheterodontei</taxon>
        <taxon>Myida</taxon>
        <taxon>Myoidea</taxon>
        <taxon>Myidae</taxon>
        <taxon>Mya</taxon>
    </lineage>
</organism>
<dbReference type="SUPFAM" id="SSF88688">
    <property type="entry name" value="Families 57/38 glycoside transferase middle domain"/>
    <property type="match status" value="1"/>
</dbReference>
<dbReference type="InterPro" id="IPR028995">
    <property type="entry name" value="Glyco_hydro_57/38_cen_sf"/>
</dbReference>
<evidence type="ECO:0000259" key="3">
    <source>
        <dbReference type="Pfam" id="PF01074"/>
    </source>
</evidence>
<dbReference type="SUPFAM" id="SSF88713">
    <property type="entry name" value="Glycoside hydrolase/deacetylase"/>
    <property type="match status" value="1"/>
</dbReference>
<evidence type="ECO:0000313" key="4">
    <source>
        <dbReference type="EMBL" id="WAQ94860.1"/>
    </source>
</evidence>
<sequence>MSFIRNCVIVLGIVLVFTFGLQSYVNFSYIGGQYLSYYYNITKVYSKIQNDIFRRKNNDGVRKDANNHISVNEFMNQWNALDAIDSKNSSWFNSKIATNEHVEKQRMSNESRKSGFQDIDRLKVYVFFHSHNDAGYVKTYREYYHEFTRHILDLLTKKMNEFRDATFVWTEICFLQEWWKEQTAANRSLLQQVVKESRLEISPGGWVIADEATVPYTAYLDQLSEGRHWVKRNMETLSDISLDLDQFDLSAGAHYVQHHYGIRNAVVKRVHHGIKEFMMKNRLMNFWWRQASDKSGEHDTFVQVEPYEWLSFTDSCGPDRNICSDLDLTRAARLPDLNTPEINRTIHLQHHNYNNLDDFATKLVKALHQKSQGYQHKQSLLPMRDSFRYRTEDEWNHQYRNTQILMGYINSQRKFKTNIAFGSMKKFFDDLKANKENADLRYPNITEDFMPFKVDSVPSYWSGYFTTRPFLKRLGREVQVYVTATDCFLALSLMKLSRKQSNIDKRKNLTKKVTDF</sequence>
<proteinExistence type="predicted"/>
<evidence type="ECO:0000256" key="1">
    <source>
        <dbReference type="ARBA" id="ARBA00022801"/>
    </source>
</evidence>
<dbReference type="InterPro" id="IPR027291">
    <property type="entry name" value="Glyco_hydro_38_N_sf"/>
</dbReference>
<dbReference type="InterPro" id="IPR000602">
    <property type="entry name" value="Glyco_hydro_38_N"/>
</dbReference>
<dbReference type="InterPro" id="IPR050843">
    <property type="entry name" value="Glycosyl_Hydrlase_38"/>
</dbReference>
<dbReference type="EMBL" id="CP111012">
    <property type="protein sequence ID" value="WAQ94860.1"/>
    <property type="molecule type" value="Genomic_DNA"/>
</dbReference>
<dbReference type="InterPro" id="IPR011330">
    <property type="entry name" value="Glyco_hydro/deAcase_b/a-brl"/>
</dbReference>
<dbReference type="Proteomes" id="UP001164746">
    <property type="component" value="Chromosome 1"/>
</dbReference>
<keyword evidence="2" id="KW-0326">Glycosidase</keyword>
<accession>A0ABY7DDR2</accession>
<evidence type="ECO:0000256" key="2">
    <source>
        <dbReference type="ARBA" id="ARBA00023295"/>
    </source>
</evidence>
<keyword evidence="5" id="KW-1185">Reference proteome</keyword>
<dbReference type="Gene3D" id="1.20.1270.50">
    <property type="entry name" value="Glycoside hydrolase family 38, central domain"/>
    <property type="match status" value="1"/>
</dbReference>